<reference evidence="1" key="1">
    <citation type="journal article" date="2014" name="Front. Microbiol.">
        <title>High frequency of phylogenetically diverse reductive dehalogenase-homologous genes in deep subseafloor sedimentary metagenomes.</title>
        <authorList>
            <person name="Kawai M."/>
            <person name="Futagami T."/>
            <person name="Toyoda A."/>
            <person name="Takaki Y."/>
            <person name="Nishi S."/>
            <person name="Hori S."/>
            <person name="Arai W."/>
            <person name="Tsubouchi T."/>
            <person name="Morono Y."/>
            <person name="Uchiyama I."/>
            <person name="Ito T."/>
            <person name="Fujiyama A."/>
            <person name="Inagaki F."/>
            <person name="Takami H."/>
        </authorList>
    </citation>
    <scope>NUCLEOTIDE SEQUENCE</scope>
    <source>
        <strain evidence="1">Expedition CK06-06</strain>
    </source>
</reference>
<proteinExistence type="predicted"/>
<accession>X1GMD7</accession>
<feature type="non-terminal residue" evidence="1">
    <location>
        <position position="1"/>
    </location>
</feature>
<gene>
    <name evidence="1" type="ORF">S03H2_23984</name>
</gene>
<sequence>SQEDIPVEPIALKLSEEKNKSSEVIRGRSALLKKPCLYLKKISR</sequence>
<comment type="caution">
    <text evidence="1">The sequence shown here is derived from an EMBL/GenBank/DDBJ whole genome shotgun (WGS) entry which is preliminary data.</text>
</comment>
<evidence type="ECO:0000313" key="1">
    <source>
        <dbReference type="EMBL" id="GAH34163.1"/>
    </source>
</evidence>
<protein>
    <submittedName>
        <fullName evidence="1">Uncharacterized protein</fullName>
    </submittedName>
</protein>
<dbReference type="EMBL" id="BARU01013212">
    <property type="protein sequence ID" value="GAH34163.1"/>
    <property type="molecule type" value="Genomic_DNA"/>
</dbReference>
<dbReference type="AlphaFoldDB" id="X1GMD7"/>
<name>X1GMD7_9ZZZZ</name>
<organism evidence="1">
    <name type="scientific">marine sediment metagenome</name>
    <dbReference type="NCBI Taxonomy" id="412755"/>
    <lineage>
        <taxon>unclassified sequences</taxon>
        <taxon>metagenomes</taxon>
        <taxon>ecological metagenomes</taxon>
    </lineage>
</organism>